<dbReference type="InterPro" id="IPR052158">
    <property type="entry name" value="INH-QAR"/>
</dbReference>
<feature type="non-terminal residue" evidence="2">
    <location>
        <position position="191"/>
    </location>
</feature>
<name>T1AAI4_9ZZZZ</name>
<reference evidence="2" key="1">
    <citation type="submission" date="2013-08" db="EMBL/GenBank/DDBJ databases">
        <authorList>
            <person name="Mendez C."/>
            <person name="Richter M."/>
            <person name="Ferrer M."/>
            <person name="Sanchez J."/>
        </authorList>
    </citation>
    <scope>NUCLEOTIDE SEQUENCE</scope>
</reference>
<dbReference type="AlphaFoldDB" id="T1AAI4"/>
<dbReference type="InterPro" id="IPR002818">
    <property type="entry name" value="DJ-1/PfpI"/>
</dbReference>
<accession>T1AAI4</accession>
<dbReference type="EMBL" id="AUZX01012744">
    <property type="protein sequence ID" value="EQD37914.1"/>
    <property type="molecule type" value="Genomic_DNA"/>
</dbReference>
<dbReference type="SUPFAM" id="SSF52317">
    <property type="entry name" value="Class I glutamine amidotransferase-like"/>
    <property type="match status" value="1"/>
</dbReference>
<dbReference type="CDD" id="cd03139">
    <property type="entry name" value="GATase1_PfpI_2"/>
    <property type="match status" value="1"/>
</dbReference>
<dbReference type="PANTHER" id="PTHR43130">
    <property type="entry name" value="ARAC-FAMILY TRANSCRIPTIONAL REGULATOR"/>
    <property type="match status" value="1"/>
</dbReference>
<feature type="domain" description="DJ-1/PfpI" evidence="1">
    <location>
        <begin position="14"/>
        <end position="165"/>
    </location>
</feature>
<dbReference type="GO" id="GO:0006355">
    <property type="term" value="P:regulation of DNA-templated transcription"/>
    <property type="evidence" value="ECO:0007669"/>
    <property type="project" value="TreeGrafter"/>
</dbReference>
<dbReference type="Pfam" id="PF01965">
    <property type="entry name" value="DJ-1_PfpI"/>
    <property type="match status" value="1"/>
</dbReference>
<gene>
    <name evidence="2" type="ORF">B1A_17326</name>
</gene>
<proteinExistence type="predicted"/>
<evidence type="ECO:0000259" key="1">
    <source>
        <dbReference type="Pfam" id="PF01965"/>
    </source>
</evidence>
<dbReference type="InterPro" id="IPR029062">
    <property type="entry name" value="Class_I_gatase-like"/>
</dbReference>
<evidence type="ECO:0000313" key="2">
    <source>
        <dbReference type="EMBL" id="EQD37914.1"/>
    </source>
</evidence>
<reference evidence="2" key="2">
    <citation type="journal article" date="2014" name="ISME J.">
        <title>Microbial stratification in low pH oxic and suboxic macroscopic growths along an acid mine drainage.</title>
        <authorList>
            <person name="Mendez-Garcia C."/>
            <person name="Mesa V."/>
            <person name="Sprenger R.R."/>
            <person name="Richter M."/>
            <person name="Diez M.S."/>
            <person name="Solano J."/>
            <person name="Bargiela R."/>
            <person name="Golyshina O.V."/>
            <person name="Manteca A."/>
            <person name="Ramos J.L."/>
            <person name="Gallego J.R."/>
            <person name="Llorente I."/>
            <person name="Martins Dos Santos V.A."/>
            <person name="Jensen O.N."/>
            <person name="Pelaez A.I."/>
            <person name="Sanchez J."/>
            <person name="Ferrer M."/>
        </authorList>
    </citation>
    <scope>NUCLEOTIDE SEQUENCE</scope>
</reference>
<dbReference type="PANTHER" id="PTHR43130:SF2">
    <property type="entry name" value="DJ-1_PFPI DOMAIN-CONTAINING PROTEIN"/>
    <property type="match status" value="1"/>
</dbReference>
<dbReference type="Gene3D" id="3.40.50.880">
    <property type="match status" value="1"/>
</dbReference>
<organism evidence="2">
    <name type="scientific">mine drainage metagenome</name>
    <dbReference type="NCBI Taxonomy" id="410659"/>
    <lineage>
        <taxon>unclassified sequences</taxon>
        <taxon>metagenomes</taxon>
        <taxon>ecological metagenomes</taxon>
    </lineage>
</organism>
<comment type="caution">
    <text evidence="2">The sequence shown here is derived from an EMBL/GenBank/DDBJ whole genome shotgun (WGS) entry which is preliminary data.</text>
</comment>
<sequence length="191" mass="20368">MGGTIQDRMMINIGVLIFPGIDQLDFTGPFEVFSRIPGARIHVLWKTLAPVCDIHGLILTPTMKLSACPPLDVLVIPGGPGQEALMDSRELMNFIRARAERAKVVLSVCTGALLCGAAGLLNGKPATTHWASMNLLKYFGAKPRKRRVVISGKLITCAGVTSGIDGALVAAAQLIGEKHAKIIQLAIEYTP</sequence>
<protein>
    <submittedName>
        <fullName evidence="2">ThiJ/PfpI domain-containing protein</fullName>
    </submittedName>
</protein>